<dbReference type="AlphaFoldDB" id="A0A4S4L4F2"/>
<keyword evidence="4" id="KW-1185">Reference proteome</keyword>
<evidence type="ECO:0000256" key="1">
    <source>
        <dbReference type="ARBA" id="ARBA00011047"/>
    </source>
</evidence>
<feature type="compositionally biased region" description="Acidic residues" evidence="2">
    <location>
        <begin position="36"/>
        <end position="46"/>
    </location>
</feature>
<dbReference type="EMBL" id="SGPK01000217">
    <property type="protein sequence ID" value="THH06087.1"/>
    <property type="molecule type" value="Genomic_DNA"/>
</dbReference>
<proteinExistence type="inferred from homology"/>
<comment type="similarity">
    <text evidence="1">Belongs to the CDC123 family.</text>
</comment>
<protein>
    <submittedName>
        <fullName evidence="3">Uncharacterized protein</fullName>
    </submittedName>
</protein>
<dbReference type="OrthoDB" id="360540at2759"/>
<dbReference type="Proteomes" id="UP000308199">
    <property type="component" value="Unassembled WGS sequence"/>
</dbReference>
<sequence>MKSTVIRPLGDDFRRYLLSDGVYIPEGSDNVTTSDDNSDKDEDTDNPEGRFAFPELDAQIRQAITEYEAVFPKLNFSSPKDASWILPSSSPLKCTSPMDVYILLKSSDFITHDVSPENVFDGCLPKTQSTPYELELVLRKWYHVDPSREFRCFVRSGNLIAISQRDANFYEYMNEQKTRDKLLSTIKEFWIREIKQKWPTQDYTFDLILTRSLESAHIVDFNPYAARTDPLLFTYDEVLVIHQQSPQTPVLKMIDSRMHDAAARSSPANVHNMVPFELLSLSSGQTLDHFSKTWEDAIQKSMKDDNSRM</sequence>
<evidence type="ECO:0000313" key="4">
    <source>
        <dbReference type="Proteomes" id="UP000308199"/>
    </source>
</evidence>
<feature type="region of interest" description="Disordered" evidence="2">
    <location>
        <begin position="27"/>
        <end position="48"/>
    </location>
</feature>
<dbReference type="InterPro" id="IPR009772">
    <property type="entry name" value="CDC123"/>
</dbReference>
<dbReference type="PANTHER" id="PTHR15323">
    <property type="entry name" value="D123 PROTEIN"/>
    <property type="match status" value="1"/>
</dbReference>
<dbReference type="Pfam" id="PF07065">
    <property type="entry name" value="D123"/>
    <property type="match status" value="1"/>
</dbReference>
<dbReference type="GO" id="GO:0005737">
    <property type="term" value="C:cytoplasm"/>
    <property type="evidence" value="ECO:0007669"/>
    <property type="project" value="TreeGrafter"/>
</dbReference>
<evidence type="ECO:0000256" key="2">
    <source>
        <dbReference type="SAM" id="MobiDB-lite"/>
    </source>
</evidence>
<evidence type="ECO:0000313" key="3">
    <source>
        <dbReference type="EMBL" id="THH06087.1"/>
    </source>
</evidence>
<comment type="caution">
    <text evidence="3">The sequence shown here is derived from an EMBL/GenBank/DDBJ whole genome shotgun (WGS) entry which is preliminary data.</text>
</comment>
<dbReference type="PANTHER" id="PTHR15323:SF6">
    <property type="entry name" value="CELL DIVISION CYCLE PROTEIN 123 HOMOLOG"/>
    <property type="match status" value="1"/>
</dbReference>
<organism evidence="3 4">
    <name type="scientific">Phellinidium pouzarii</name>
    <dbReference type="NCBI Taxonomy" id="167371"/>
    <lineage>
        <taxon>Eukaryota</taxon>
        <taxon>Fungi</taxon>
        <taxon>Dikarya</taxon>
        <taxon>Basidiomycota</taxon>
        <taxon>Agaricomycotina</taxon>
        <taxon>Agaricomycetes</taxon>
        <taxon>Hymenochaetales</taxon>
        <taxon>Hymenochaetaceae</taxon>
        <taxon>Phellinidium</taxon>
    </lineage>
</organism>
<gene>
    <name evidence="3" type="ORF">EW145_g4330</name>
</gene>
<reference evidence="3 4" key="1">
    <citation type="submission" date="2019-02" db="EMBL/GenBank/DDBJ databases">
        <title>Genome sequencing of the rare red list fungi Phellinidium pouzarii.</title>
        <authorList>
            <person name="Buettner E."/>
            <person name="Kellner H."/>
        </authorList>
    </citation>
    <scope>NUCLEOTIDE SEQUENCE [LARGE SCALE GENOMIC DNA]</scope>
    <source>
        <strain evidence="3 4">DSM 108285</strain>
    </source>
</reference>
<name>A0A4S4L4F2_9AGAM</name>
<accession>A0A4S4L4F2</accession>